<dbReference type="Proteomes" id="UP000217944">
    <property type="component" value="Unassembled WGS sequence"/>
</dbReference>
<feature type="transmembrane region" description="Helical" evidence="3">
    <location>
        <begin position="48"/>
        <end position="75"/>
    </location>
</feature>
<evidence type="ECO:0000256" key="1">
    <source>
        <dbReference type="ARBA" id="ARBA00022679"/>
    </source>
</evidence>
<dbReference type="EMBL" id="BDME01000001">
    <property type="protein sequence ID" value="GAX86854.1"/>
    <property type="molecule type" value="Genomic_DNA"/>
</dbReference>
<organism evidence="4 5">
    <name type="scientific">Lebetimonas natsushimae</name>
    <dbReference type="NCBI Taxonomy" id="1936991"/>
    <lineage>
        <taxon>Bacteria</taxon>
        <taxon>Pseudomonadati</taxon>
        <taxon>Campylobacterota</taxon>
        <taxon>Epsilonproteobacteria</taxon>
        <taxon>Nautiliales</taxon>
        <taxon>Nautiliaceae</taxon>
        <taxon>Lebetimonas</taxon>
    </lineage>
</organism>
<dbReference type="InterPro" id="IPR000462">
    <property type="entry name" value="CDP-OH_P_trans"/>
</dbReference>
<protein>
    <recommendedName>
        <fullName evidence="6">CDP-alcohol phosphatidyltransferase family protein</fullName>
    </recommendedName>
</protein>
<dbReference type="RefSeq" id="WP_172413476.1">
    <property type="nucleotide sequence ID" value="NZ_BDME01000001.1"/>
</dbReference>
<evidence type="ECO:0000313" key="5">
    <source>
        <dbReference type="Proteomes" id="UP000217944"/>
    </source>
</evidence>
<reference evidence="4 5" key="1">
    <citation type="journal article" date="2017" name="Syst. Appl. Microbiol.">
        <title>Lebetimonas natsushimae sp. nov., a novel strictly anaerobic, moderately thermophilic chemoautotroph isolated from a deep-sea hydrothermal vent polychaete nest in the Mid-Okinawa Trough.</title>
        <authorList>
            <person name="Nagata R."/>
            <person name="Takaki Y."/>
            <person name="Tame A."/>
            <person name="Nunoura T."/>
            <person name="Muto H."/>
            <person name="Mino S."/>
            <person name="Sawayama S."/>
            <person name="Takai K."/>
            <person name="Nakagawa S."/>
        </authorList>
    </citation>
    <scope>NUCLEOTIDE SEQUENCE [LARGE SCALE GENOMIC DNA]</scope>
    <source>
        <strain evidence="4 5">HS1857</strain>
    </source>
</reference>
<evidence type="ECO:0000256" key="3">
    <source>
        <dbReference type="SAM" id="Phobius"/>
    </source>
</evidence>
<evidence type="ECO:0000313" key="4">
    <source>
        <dbReference type="EMBL" id="GAX86854.1"/>
    </source>
</evidence>
<dbReference type="InterPro" id="IPR043130">
    <property type="entry name" value="CDP-OH_PTrfase_TM_dom"/>
</dbReference>
<gene>
    <name evidence="4" type="ORF">LNAT_P0149</name>
</gene>
<evidence type="ECO:0000256" key="2">
    <source>
        <dbReference type="RuleBase" id="RU003750"/>
    </source>
</evidence>
<dbReference type="GO" id="GO:0008654">
    <property type="term" value="P:phospholipid biosynthetic process"/>
    <property type="evidence" value="ECO:0007669"/>
    <property type="project" value="InterPro"/>
</dbReference>
<dbReference type="Gene3D" id="1.20.120.1760">
    <property type="match status" value="1"/>
</dbReference>
<dbReference type="GO" id="GO:0016020">
    <property type="term" value="C:membrane"/>
    <property type="evidence" value="ECO:0007669"/>
    <property type="project" value="InterPro"/>
</dbReference>
<feature type="transmembrane region" description="Helical" evidence="3">
    <location>
        <begin position="207"/>
        <end position="226"/>
    </location>
</feature>
<dbReference type="GO" id="GO:0016780">
    <property type="term" value="F:phosphotransferase activity, for other substituted phosphate groups"/>
    <property type="evidence" value="ECO:0007669"/>
    <property type="project" value="InterPro"/>
</dbReference>
<keyword evidence="5" id="KW-1185">Reference proteome</keyword>
<keyword evidence="3" id="KW-0812">Transmembrane</keyword>
<comment type="similarity">
    <text evidence="2">Belongs to the CDP-alcohol phosphatidyltransferase class-I family.</text>
</comment>
<keyword evidence="3" id="KW-1133">Transmembrane helix</keyword>
<feature type="transmembrane region" description="Helical" evidence="3">
    <location>
        <begin position="18"/>
        <end position="36"/>
    </location>
</feature>
<name>A0A292YC08_9BACT</name>
<evidence type="ECO:0008006" key="6">
    <source>
        <dbReference type="Google" id="ProtNLM"/>
    </source>
</evidence>
<dbReference type="PROSITE" id="PS00379">
    <property type="entry name" value="CDP_ALCOHOL_P_TRANSF"/>
    <property type="match status" value="1"/>
</dbReference>
<dbReference type="AlphaFoldDB" id="A0A292YC08"/>
<comment type="caution">
    <text evidence="4">The sequence shown here is derived from an EMBL/GenBank/DDBJ whole genome shotgun (WGS) entry which is preliminary data.</text>
</comment>
<feature type="transmembrane region" description="Helical" evidence="3">
    <location>
        <begin position="123"/>
        <end position="142"/>
    </location>
</feature>
<proteinExistence type="inferred from homology"/>
<feature type="transmembrane region" description="Helical" evidence="3">
    <location>
        <begin position="96"/>
        <end position="117"/>
    </location>
</feature>
<keyword evidence="3" id="KW-0472">Membrane</keyword>
<dbReference type="InterPro" id="IPR048254">
    <property type="entry name" value="CDP_ALCOHOL_P_TRANSF_CS"/>
</dbReference>
<dbReference type="Pfam" id="PF01066">
    <property type="entry name" value="CDP-OH_P_transf"/>
    <property type="match status" value="1"/>
</dbReference>
<keyword evidence="1 2" id="KW-0808">Transferase</keyword>
<sequence>MEKYNLEKIENTFKEKSWWAIIFNLLPAKYITYFVANKTNITPNQITFISFIVAILAGEAFFKGYFILGAILYQLSFIFDIVDGALARVTNQSSKFGAFFDVFTDWIKAPLLFVIIFLKTNHYYSLIFLLLLLFWLCLANKYNDMLFYKGTKSISKNIAEKSFSEMNFIEKYFFYMKKNHIQPFPSTVEVEGFLLFLYPIFQKDVFIYLGFIILIFQLAIKLYIIIKKIK</sequence>
<accession>A0A292YC08</accession>